<feature type="compositionally biased region" description="Basic and acidic residues" evidence="9">
    <location>
        <begin position="26"/>
        <end position="39"/>
    </location>
</feature>
<dbReference type="GO" id="GO:0051301">
    <property type="term" value="P:cell division"/>
    <property type="evidence" value="ECO:0007669"/>
    <property type="project" value="UniProtKB-KW"/>
</dbReference>
<sequence length="709" mass="81119">MMSNRFTTPASSSSRLASNSLRSTAIKRDSLAAELERDPQLSTAKRKQRTQVFTSHVASASLERQLVAAQAAKVELETKLREKDILIERLEADKRWLAEREQQEREEKERERTEREEEKRKSDSDIRALRNSYIALREQNADLEDAHSELSRGTTHTIASQRSEIAALQQQVEVLQEELAGFRKVADERSHAYDELQEQFEDLSFAQANASHREVEDESWSVVREELHRQADHVRKIEAENAKMNTELTTLRQRHTNIEVLKEQKRDLERKARATEELREKVVKLEAKLDAAQKERDGWCYLRAAKSAEPSKTPVSVTQSLSELRLTYARLLEEHGSNMALLRQREAEMSELQGELQEEQQTVDQLRHELEVVKDKADRIEHRTQLAERDVGFLKAMVASFAAEEASQDGIKVEEATQSRVEHLEALVADYRATIEQMEKEIDDLGGDPSSLGGGRPRQELLEDLEHEKAAKAQAEQALQEAEEANEKQLEQIDSLEQTLFELRGEIGAGRHLPPGARVLTMRNNPAQQWVDLSQAAMDRLKGENEALLRRLKDLEESGVVGGGSQNEELVPRESYEVVNREKEELEQELKQKEKRLLRLRQVFAAKTDEFKEAIATILGVKLAFYPNGQVRVTSQFDLDAAFVFQPTKDNEGMRMQLVAQGDGGPEDLPQLVRYWVEDQQCIPGFLASVTLECYEKHKMQQQREEMSM</sequence>
<dbReference type="OrthoDB" id="331602at2759"/>
<dbReference type="GO" id="GO:0072686">
    <property type="term" value="C:mitotic spindle"/>
    <property type="evidence" value="ECO:0007669"/>
    <property type="project" value="TreeGrafter"/>
</dbReference>
<dbReference type="InterPro" id="IPR008672">
    <property type="entry name" value="Mad1"/>
</dbReference>
<dbReference type="PANTHER" id="PTHR23168:SF0">
    <property type="entry name" value="MITOTIC SPINDLE ASSEMBLY CHECKPOINT PROTEIN MAD1"/>
    <property type="match status" value="1"/>
</dbReference>
<organism evidence="10 11">
    <name type="scientific">Phanerochaete carnosa (strain HHB-10118-sp)</name>
    <name type="common">White-rot fungus</name>
    <name type="synonym">Peniophora carnosa</name>
    <dbReference type="NCBI Taxonomy" id="650164"/>
    <lineage>
        <taxon>Eukaryota</taxon>
        <taxon>Fungi</taxon>
        <taxon>Dikarya</taxon>
        <taxon>Basidiomycota</taxon>
        <taxon>Agaricomycotina</taxon>
        <taxon>Agaricomycetes</taxon>
        <taxon>Polyporales</taxon>
        <taxon>Phanerochaetaceae</taxon>
        <taxon>Phanerochaete</taxon>
    </lineage>
</organism>
<evidence type="ECO:0000313" key="11">
    <source>
        <dbReference type="Proteomes" id="UP000008370"/>
    </source>
</evidence>
<proteinExistence type="inferred from homology"/>
<gene>
    <name evidence="10" type="ORF">PHACADRAFT_152093</name>
</gene>
<keyword evidence="4" id="KW-0132">Cell division</keyword>
<dbReference type="STRING" id="650164.K5WM82"/>
<comment type="similarity">
    <text evidence="2">Belongs to the MAD1 family.</text>
</comment>
<feature type="region of interest" description="Disordered" evidence="9">
    <location>
        <begin position="100"/>
        <end position="123"/>
    </location>
</feature>
<keyword evidence="8" id="KW-0175">Coiled coil</keyword>
<evidence type="ECO:0000256" key="7">
    <source>
        <dbReference type="ARBA" id="ARBA00023306"/>
    </source>
</evidence>
<reference evidence="10 11" key="1">
    <citation type="journal article" date="2012" name="BMC Genomics">
        <title>Comparative genomics of the white-rot fungi, Phanerochaete carnosa and P. chrysosporium, to elucidate the genetic basis of the distinct wood types they colonize.</title>
        <authorList>
            <person name="Suzuki H."/>
            <person name="MacDonald J."/>
            <person name="Syed K."/>
            <person name="Salamov A."/>
            <person name="Hori C."/>
            <person name="Aerts A."/>
            <person name="Henrissat B."/>
            <person name="Wiebenga A."/>
            <person name="vanKuyk P.A."/>
            <person name="Barry K."/>
            <person name="Lindquist E."/>
            <person name="LaButti K."/>
            <person name="Lapidus A."/>
            <person name="Lucas S."/>
            <person name="Coutinho P."/>
            <person name="Gong Y."/>
            <person name="Samejima M."/>
            <person name="Mahadevan R."/>
            <person name="Abou-Zaid M."/>
            <person name="de Vries R.P."/>
            <person name="Igarashi K."/>
            <person name="Yadav J.S."/>
            <person name="Grigoriev I.V."/>
            <person name="Master E.R."/>
        </authorList>
    </citation>
    <scope>NUCLEOTIDE SEQUENCE [LARGE SCALE GENOMIC DNA]</scope>
    <source>
        <strain evidence="10 11">HHB-10118-sp</strain>
    </source>
</reference>
<evidence type="ECO:0000256" key="2">
    <source>
        <dbReference type="ARBA" id="ARBA00008029"/>
    </source>
</evidence>
<dbReference type="FunCoup" id="K5WM82">
    <property type="interactions" value="428"/>
</dbReference>
<evidence type="ECO:0000256" key="3">
    <source>
        <dbReference type="ARBA" id="ARBA00022019"/>
    </source>
</evidence>
<dbReference type="Proteomes" id="UP000008370">
    <property type="component" value="Unassembled WGS sequence"/>
</dbReference>
<feature type="coiled-coil region" evidence="8">
    <location>
        <begin position="421"/>
        <end position="506"/>
    </location>
</feature>
<dbReference type="SUPFAM" id="SSF75704">
    <property type="entry name" value="Mitotic arrest deficient-like 1, Mad1"/>
    <property type="match status" value="1"/>
</dbReference>
<evidence type="ECO:0000256" key="5">
    <source>
        <dbReference type="ARBA" id="ARBA00022776"/>
    </source>
</evidence>
<dbReference type="GeneID" id="18908895"/>
<keyword evidence="7" id="KW-0131">Cell cycle</keyword>
<dbReference type="GO" id="GO:0007094">
    <property type="term" value="P:mitotic spindle assembly checkpoint signaling"/>
    <property type="evidence" value="ECO:0007669"/>
    <property type="project" value="InterPro"/>
</dbReference>
<keyword evidence="5" id="KW-0498">Mitosis</keyword>
<dbReference type="Pfam" id="PF05557">
    <property type="entry name" value="MAD"/>
    <property type="match status" value="1"/>
</dbReference>
<feature type="coiled-coil region" evidence="8">
    <location>
        <begin position="342"/>
        <end position="383"/>
    </location>
</feature>
<dbReference type="InParanoid" id="K5WM82"/>
<evidence type="ECO:0000256" key="9">
    <source>
        <dbReference type="SAM" id="MobiDB-lite"/>
    </source>
</evidence>
<accession>K5WM82</accession>
<dbReference type="Gene3D" id="6.10.250.90">
    <property type="match status" value="1"/>
</dbReference>
<dbReference type="GO" id="GO:0000776">
    <property type="term" value="C:kinetochore"/>
    <property type="evidence" value="ECO:0007669"/>
    <property type="project" value="TreeGrafter"/>
</dbReference>
<feature type="compositionally biased region" description="Low complexity" evidence="9">
    <location>
        <begin position="10"/>
        <end position="23"/>
    </location>
</feature>
<feature type="coiled-coil region" evidence="8">
    <location>
        <begin position="234"/>
        <end position="295"/>
    </location>
</feature>
<dbReference type="PANTHER" id="PTHR23168">
    <property type="entry name" value="MITOTIC SPINDLE ASSEMBLY CHECKPOINT PROTEIN MAD1 MITOTIC ARREST DEFICIENT-LIKE PROTEIN 1"/>
    <property type="match status" value="1"/>
</dbReference>
<dbReference type="HOGENOM" id="CLU_021480_0_0_1"/>
<dbReference type="AlphaFoldDB" id="K5WM82"/>
<evidence type="ECO:0000256" key="4">
    <source>
        <dbReference type="ARBA" id="ARBA00022618"/>
    </source>
</evidence>
<protein>
    <recommendedName>
        <fullName evidence="3">Spindle assembly checkpoint component MAD1</fullName>
    </recommendedName>
</protein>
<feature type="region of interest" description="Disordered" evidence="9">
    <location>
        <begin position="1"/>
        <end position="51"/>
    </location>
</feature>
<comment type="subcellular location">
    <subcellularLocation>
        <location evidence="1">Nucleus</location>
    </subcellularLocation>
</comment>
<dbReference type="Gene3D" id="3.30.457.60">
    <property type="match status" value="1"/>
</dbReference>
<dbReference type="EMBL" id="JH930477">
    <property type="protein sequence ID" value="EKM51387.1"/>
    <property type="molecule type" value="Genomic_DNA"/>
</dbReference>
<evidence type="ECO:0000256" key="6">
    <source>
        <dbReference type="ARBA" id="ARBA00023242"/>
    </source>
</evidence>
<keyword evidence="11" id="KW-1185">Reference proteome</keyword>
<keyword evidence="6" id="KW-0539">Nucleus</keyword>
<feature type="coiled-coil region" evidence="8">
    <location>
        <begin position="531"/>
        <end position="603"/>
    </location>
</feature>
<dbReference type="RefSeq" id="XP_007400528.1">
    <property type="nucleotide sequence ID" value="XM_007400466.1"/>
</dbReference>
<evidence type="ECO:0000256" key="1">
    <source>
        <dbReference type="ARBA" id="ARBA00004123"/>
    </source>
</evidence>
<name>K5WM82_PHACS</name>
<dbReference type="GO" id="GO:0051315">
    <property type="term" value="P:attachment of mitotic spindle microtubules to kinetochore"/>
    <property type="evidence" value="ECO:0007669"/>
    <property type="project" value="TreeGrafter"/>
</dbReference>
<dbReference type="GO" id="GO:0005635">
    <property type="term" value="C:nuclear envelope"/>
    <property type="evidence" value="ECO:0007669"/>
    <property type="project" value="TreeGrafter"/>
</dbReference>
<evidence type="ECO:0000256" key="8">
    <source>
        <dbReference type="SAM" id="Coils"/>
    </source>
</evidence>
<evidence type="ECO:0000313" key="10">
    <source>
        <dbReference type="EMBL" id="EKM51387.1"/>
    </source>
</evidence>
<dbReference type="KEGG" id="pco:PHACADRAFT_152093"/>